<dbReference type="Gene3D" id="1.20.120.530">
    <property type="entry name" value="GntR ligand-binding domain-like"/>
    <property type="match status" value="1"/>
</dbReference>
<feature type="domain" description="HTH gntR-type" evidence="5">
    <location>
        <begin position="24"/>
        <end position="92"/>
    </location>
</feature>
<evidence type="ECO:0000259" key="5">
    <source>
        <dbReference type="PROSITE" id="PS50949"/>
    </source>
</evidence>
<protein>
    <submittedName>
        <fullName evidence="6">DNA-binding transcriptional regulator, FadR family</fullName>
    </submittedName>
</protein>
<name>A0A1G6GZ26_9MICO</name>
<keyword evidence="3" id="KW-0804">Transcription</keyword>
<feature type="compositionally biased region" description="Polar residues" evidence="4">
    <location>
        <begin position="15"/>
        <end position="24"/>
    </location>
</feature>
<gene>
    <name evidence="6" type="ORF">SAMN05216418_0842</name>
</gene>
<dbReference type="STRING" id="993073.AS029_03005"/>
<organism evidence="6 7">
    <name type="scientific">Microbacterium enclense</name>
    <dbReference type="NCBI Taxonomy" id="993073"/>
    <lineage>
        <taxon>Bacteria</taxon>
        <taxon>Bacillati</taxon>
        <taxon>Actinomycetota</taxon>
        <taxon>Actinomycetes</taxon>
        <taxon>Micrococcales</taxon>
        <taxon>Microbacteriaceae</taxon>
        <taxon>Microbacterium</taxon>
    </lineage>
</organism>
<dbReference type="PANTHER" id="PTHR43537">
    <property type="entry name" value="TRANSCRIPTIONAL REGULATOR, GNTR FAMILY"/>
    <property type="match status" value="1"/>
</dbReference>
<accession>A0A1G6GZ26</accession>
<reference evidence="6 7" key="1">
    <citation type="submission" date="2016-09" db="EMBL/GenBank/DDBJ databases">
        <authorList>
            <person name="Capua I."/>
            <person name="De Benedictis P."/>
            <person name="Joannis T."/>
            <person name="Lombin L.H."/>
            <person name="Cattoli G."/>
        </authorList>
    </citation>
    <scope>NUCLEOTIDE SEQUENCE [LARGE SCALE GENOMIC DNA]</scope>
    <source>
        <strain evidence="6 7">NIO-1002</strain>
    </source>
</reference>
<dbReference type="PANTHER" id="PTHR43537:SF5">
    <property type="entry name" value="UXU OPERON TRANSCRIPTIONAL REGULATOR"/>
    <property type="match status" value="1"/>
</dbReference>
<dbReference type="InterPro" id="IPR000524">
    <property type="entry name" value="Tscrpt_reg_HTH_GntR"/>
</dbReference>
<dbReference type="CDD" id="cd07377">
    <property type="entry name" value="WHTH_GntR"/>
    <property type="match status" value="1"/>
</dbReference>
<dbReference type="AlphaFoldDB" id="A0A1G6GZ26"/>
<evidence type="ECO:0000313" key="6">
    <source>
        <dbReference type="EMBL" id="SDB87221.1"/>
    </source>
</evidence>
<evidence type="ECO:0000313" key="7">
    <source>
        <dbReference type="Proteomes" id="UP000183203"/>
    </source>
</evidence>
<dbReference type="InterPro" id="IPR011711">
    <property type="entry name" value="GntR_C"/>
</dbReference>
<evidence type="ECO:0000256" key="3">
    <source>
        <dbReference type="ARBA" id="ARBA00023163"/>
    </source>
</evidence>
<dbReference type="Proteomes" id="UP000183203">
    <property type="component" value="Unassembled WGS sequence"/>
</dbReference>
<sequence length="270" mass="29178">MLLYHDGMIPLDPPSGTTATPPRRSQTDIVVASILSMVESGQLSAGDRLPIEKHLAEQLGVSRGSLREGVRALAVLGVVEARQGDGTYVTALDATTLLGPLTLFADRQMNAEPAQLLHVRRVLEAESAALAARLVTDEQIAAMSALLDRVDALLEAGTEQSDIGAIIDVDTEFHRRIAQAGGNPLLAALIDSLAGRTYRTRVWRALEEREVIAATQAEHRAILEEIGRRDPDRARMRMHLHLLAVEDSAKAHRLDTTSPTTDADDDAPTP</sequence>
<dbReference type="PROSITE" id="PS50949">
    <property type="entry name" value="HTH_GNTR"/>
    <property type="match status" value="1"/>
</dbReference>
<keyword evidence="1" id="KW-0805">Transcription regulation</keyword>
<dbReference type="SUPFAM" id="SSF46785">
    <property type="entry name" value="Winged helix' DNA-binding domain"/>
    <property type="match status" value="1"/>
</dbReference>
<proteinExistence type="predicted"/>
<dbReference type="Gene3D" id="1.10.10.10">
    <property type="entry name" value="Winged helix-like DNA-binding domain superfamily/Winged helix DNA-binding domain"/>
    <property type="match status" value="1"/>
</dbReference>
<dbReference type="InterPro" id="IPR008920">
    <property type="entry name" value="TF_FadR/GntR_C"/>
</dbReference>
<dbReference type="SMART" id="SM00895">
    <property type="entry name" value="FCD"/>
    <property type="match status" value="1"/>
</dbReference>
<evidence type="ECO:0000256" key="1">
    <source>
        <dbReference type="ARBA" id="ARBA00023015"/>
    </source>
</evidence>
<evidence type="ECO:0000256" key="2">
    <source>
        <dbReference type="ARBA" id="ARBA00023125"/>
    </source>
</evidence>
<dbReference type="InterPro" id="IPR036390">
    <property type="entry name" value="WH_DNA-bd_sf"/>
</dbReference>
<feature type="region of interest" description="Disordered" evidence="4">
    <location>
        <begin position="250"/>
        <end position="270"/>
    </location>
</feature>
<dbReference type="GO" id="GO:0003700">
    <property type="term" value="F:DNA-binding transcription factor activity"/>
    <property type="evidence" value="ECO:0007669"/>
    <property type="project" value="InterPro"/>
</dbReference>
<dbReference type="PRINTS" id="PR00035">
    <property type="entry name" value="HTHGNTR"/>
</dbReference>
<dbReference type="SMART" id="SM00345">
    <property type="entry name" value="HTH_GNTR"/>
    <property type="match status" value="1"/>
</dbReference>
<dbReference type="SUPFAM" id="SSF48008">
    <property type="entry name" value="GntR ligand-binding domain-like"/>
    <property type="match status" value="1"/>
</dbReference>
<dbReference type="GO" id="GO:0003677">
    <property type="term" value="F:DNA binding"/>
    <property type="evidence" value="ECO:0007669"/>
    <property type="project" value="UniProtKB-KW"/>
</dbReference>
<dbReference type="Pfam" id="PF00392">
    <property type="entry name" value="GntR"/>
    <property type="match status" value="1"/>
</dbReference>
<dbReference type="InterPro" id="IPR036388">
    <property type="entry name" value="WH-like_DNA-bd_sf"/>
</dbReference>
<keyword evidence="2 6" id="KW-0238">DNA-binding</keyword>
<evidence type="ECO:0000256" key="4">
    <source>
        <dbReference type="SAM" id="MobiDB-lite"/>
    </source>
</evidence>
<feature type="region of interest" description="Disordered" evidence="4">
    <location>
        <begin position="1"/>
        <end position="24"/>
    </location>
</feature>
<dbReference type="EMBL" id="FMYG01000001">
    <property type="protein sequence ID" value="SDB87221.1"/>
    <property type="molecule type" value="Genomic_DNA"/>
</dbReference>
<dbReference type="Pfam" id="PF07729">
    <property type="entry name" value="FCD"/>
    <property type="match status" value="1"/>
</dbReference>